<name>A0A1L7N0P6_9CAUD</name>
<proteinExistence type="predicted"/>
<dbReference type="RefSeq" id="YP_009598761.1">
    <property type="nucleotide sequence ID" value="NC_041911.1"/>
</dbReference>
<protein>
    <submittedName>
        <fullName evidence="1">Uncharacterized protein</fullName>
    </submittedName>
</protein>
<dbReference type="GeneID" id="40074463"/>
<dbReference type="KEGG" id="vg:40074463"/>
<evidence type="ECO:0000313" key="2">
    <source>
        <dbReference type="Proteomes" id="UP000222831"/>
    </source>
</evidence>
<sequence>MTSLLDSIAYPEEGQRVGFNTFWQFIVGSMHQKLKELIQ</sequence>
<keyword evidence="2" id="KW-1185">Reference proteome</keyword>
<dbReference type="Proteomes" id="UP000222831">
    <property type="component" value="Segment"/>
</dbReference>
<dbReference type="EMBL" id="AP017924">
    <property type="protein sequence ID" value="BAW19042.1"/>
    <property type="molecule type" value="Genomic_DNA"/>
</dbReference>
<reference evidence="1 2" key="1">
    <citation type="submission" date="2016-12" db="EMBL/GenBank/DDBJ databases">
        <title>Characterization of two jumbo phages RP12 and RP31 infecting the phytopathogen Ralstonia solanacearum.</title>
        <authorList>
            <person name="Kawasaki T."/>
            <person name="Yoshikawa G."/>
            <person name="Ogata H."/>
            <person name="Yamada T."/>
        </authorList>
    </citation>
    <scope>NUCLEOTIDE SEQUENCE [LARGE SCALE GENOMIC DNA]</scope>
    <source>
        <strain evidence="1 2">RP12</strain>
    </source>
</reference>
<evidence type="ECO:0000313" key="1">
    <source>
        <dbReference type="EMBL" id="BAW19042.1"/>
    </source>
</evidence>
<accession>A0A1L7N0P6</accession>
<organism evidence="1 2">
    <name type="scientific">Ralstonia phage RP12</name>
    <dbReference type="NCBI Taxonomy" id="1923889"/>
    <lineage>
        <taxon>Viruses</taxon>
        <taxon>Duplodnaviria</taxon>
        <taxon>Heunggongvirae</taxon>
        <taxon>Uroviricota</taxon>
        <taxon>Caudoviricetes</taxon>
        <taxon>Chimalliviridae</taxon>
        <taxon>Ripduovirus</taxon>
        <taxon>Ripduovirus RP12</taxon>
    </lineage>
</organism>